<name>A0AAV4ERS0_9GAST</name>
<comment type="caution">
    <text evidence="2">The sequence shown here is derived from an EMBL/GenBank/DDBJ whole genome shotgun (WGS) entry which is preliminary data.</text>
</comment>
<keyword evidence="3" id="KW-1185">Reference proteome</keyword>
<protein>
    <recommendedName>
        <fullName evidence="4">Transmembrane protein</fullName>
    </recommendedName>
</protein>
<reference evidence="2 3" key="1">
    <citation type="journal article" date="2021" name="Elife">
        <title>Chloroplast acquisition without the gene transfer in kleptoplastic sea slugs, Plakobranchus ocellatus.</title>
        <authorList>
            <person name="Maeda T."/>
            <person name="Takahashi S."/>
            <person name="Yoshida T."/>
            <person name="Shimamura S."/>
            <person name="Takaki Y."/>
            <person name="Nagai Y."/>
            <person name="Toyoda A."/>
            <person name="Suzuki Y."/>
            <person name="Arimoto A."/>
            <person name="Ishii H."/>
            <person name="Satoh N."/>
            <person name="Nishiyama T."/>
            <person name="Hasebe M."/>
            <person name="Maruyama T."/>
            <person name="Minagawa J."/>
            <person name="Obokata J."/>
            <person name="Shigenobu S."/>
        </authorList>
    </citation>
    <scope>NUCLEOTIDE SEQUENCE [LARGE SCALE GENOMIC DNA]</scope>
</reference>
<proteinExistence type="predicted"/>
<evidence type="ECO:0000313" key="2">
    <source>
        <dbReference type="EMBL" id="GFR63499.1"/>
    </source>
</evidence>
<sequence>MTAVKTSAAAAAVVVVVVVVVVVHVVVVVVVLVALIVVVHVVQIDDDNNDDVDDNEEKKEDNLVEKKFCWELQGFFFSLGNIGNQCSGAIGRGNETDQRGVRGYFKVDEVWENGRWCPPGLAWLVKWTYLS</sequence>
<dbReference type="AlphaFoldDB" id="A0AAV4ERS0"/>
<evidence type="ECO:0000313" key="3">
    <source>
        <dbReference type="Proteomes" id="UP000762676"/>
    </source>
</evidence>
<keyword evidence="1" id="KW-1133">Transmembrane helix</keyword>
<dbReference type="Proteomes" id="UP000762676">
    <property type="component" value="Unassembled WGS sequence"/>
</dbReference>
<evidence type="ECO:0000256" key="1">
    <source>
        <dbReference type="SAM" id="Phobius"/>
    </source>
</evidence>
<gene>
    <name evidence="2" type="ORF">ElyMa_000158000</name>
</gene>
<organism evidence="2 3">
    <name type="scientific">Elysia marginata</name>
    <dbReference type="NCBI Taxonomy" id="1093978"/>
    <lineage>
        <taxon>Eukaryota</taxon>
        <taxon>Metazoa</taxon>
        <taxon>Spiralia</taxon>
        <taxon>Lophotrochozoa</taxon>
        <taxon>Mollusca</taxon>
        <taxon>Gastropoda</taxon>
        <taxon>Heterobranchia</taxon>
        <taxon>Euthyneura</taxon>
        <taxon>Panpulmonata</taxon>
        <taxon>Sacoglossa</taxon>
        <taxon>Placobranchoidea</taxon>
        <taxon>Plakobranchidae</taxon>
        <taxon>Elysia</taxon>
    </lineage>
</organism>
<evidence type="ECO:0008006" key="4">
    <source>
        <dbReference type="Google" id="ProtNLM"/>
    </source>
</evidence>
<keyword evidence="1" id="KW-0472">Membrane</keyword>
<dbReference type="EMBL" id="BMAT01000295">
    <property type="protein sequence ID" value="GFR63499.1"/>
    <property type="molecule type" value="Genomic_DNA"/>
</dbReference>
<accession>A0AAV4ERS0</accession>
<keyword evidence="1" id="KW-0812">Transmembrane</keyword>
<feature type="transmembrane region" description="Helical" evidence="1">
    <location>
        <begin position="12"/>
        <end position="39"/>
    </location>
</feature>